<dbReference type="InterPro" id="IPR004846">
    <property type="entry name" value="T2SS/T3SS_dom"/>
</dbReference>
<evidence type="ECO:0000256" key="8">
    <source>
        <dbReference type="RuleBase" id="RU004004"/>
    </source>
</evidence>
<sequence>MQLVAFVGALALALWAPLAGAQAKNSLESMTFSSIQGGKIIMKAAFKEPLKGVPQGFAVTNPPRIAIDLPDTINGMGKTQVDAGEGDLRSVSVVQTANRTRLVMNLTRNLTYTQALDGNMLVVTIDGSQAVTTTGSAATTPSPGATTFAEAAAGTQVRYNLRDVDFRRGNISEGRVVVDLSSSNVGIDIRRQGQQLLVDFLSTNVPRNLVRRLDVGDFGTPVKYVDTFEQGGNARMVIEPRGIWEYSAYQTDTQFIVEVKPVKEDPNKLIQGSAPGYSGEKLSLNFQNVEVRAVLQVIADFTGLNIITSDTVGGNLTLRLKDVPWDQALDIILQAKGLSKRKNGNVVLIAPTDELAAKEKLQLEALAAVSDLEPVRTESFALSYAKAEDLKKLLSDKDAKILSKRGNATIDERTNTLFVQDTGGRLEEARRLIQQLDVPVRQVLIEARIVIADDKWGRQLGARFGTQSAFNTNNYNIGVSGSLVDTVQPLSNNPASRGAASLVYPGALPGNSGFFSGTGSSGLIPIGAQPDQLNVNLPVTGAAGQLALSILNLGSGNLVNVELSALEADNRGKVVSSPRVITADKKKAIISQGTEIPYLTASASGSTTVTFKPAVLELAVTPRITPDDRIIMDLEVKKDAVGQIFSGIPSVDTKKVSTQVLVDNGDTIVLGGIFEQTTRTTVDKVPFLGDVPFVGFFFKRTIKQDDKTELLIFVTPKIVKDTLMVR</sequence>
<accession>A0A6M4GNT9</accession>
<dbReference type="Gene3D" id="3.30.1370.120">
    <property type="match status" value="1"/>
</dbReference>
<evidence type="ECO:0000256" key="4">
    <source>
        <dbReference type="ARBA" id="ARBA00022927"/>
    </source>
</evidence>
<dbReference type="PANTHER" id="PTHR30604">
    <property type="entry name" value="PROTEIN TRANSPORT PROTEIN HOFQ"/>
    <property type="match status" value="1"/>
</dbReference>
<evidence type="ECO:0000256" key="3">
    <source>
        <dbReference type="ARBA" id="ARBA00022729"/>
    </source>
</evidence>
<evidence type="ECO:0000256" key="6">
    <source>
        <dbReference type="ARBA" id="ARBA00023237"/>
    </source>
</evidence>
<keyword evidence="5" id="KW-0472">Membrane</keyword>
<dbReference type="InterPro" id="IPR038591">
    <property type="entry name" value="NolW-like_sf"/>
</dbReference>
<keyword evidence="3 9" id="KW-0732">Signal</keyword>
<keyword evidence="2 8" id="KW-0813">Transport</keyword>
<dbReference type="InterPro" id="IPR001775">
    <property type="entry name" value="GspD/PilQ"/>
</dbReference>
<evidence type="ECO:0000313" key="11">
    <source>
        <dbReference type="EMBL" id="QJR08990.1"/>
    </source>
</evidence>
<reference evidence="11 12" key="1">
    <citation type="submission" date="2020-04" db="EMBL/GenBank/DDBJ databases">
        <title>Usitatibacter rugosus gen. nov., sp. nov. and Usitatibacter palustris sp. nov., novel members of Usitatibacteraceae fam. nov. within the order Nitrosomonadales isolated from soil.</title>
        <authorList>
            <person name="Huber K.J."/>
            <person name="Neumann-Schaal M."/>
            <person name="Geppert A."/>
            <person name="Luckner M."/>
            <person name="Wanner G."/>
            <person name="Overmann J."/>
        </authorList>
    </citation>
    <scope>NUCLEOTIDE SEQUENCE [LARGE SCALE GENOMIC DNA]</scope>
    <source>
        <strain evidence="11 12">0125_3</strain>
    </source>
</reference>
<dbReference type="InterPro" id="IPR021731">
    <property type="entry name" value="AMIN_dom"/>
</dbReference>
<dbReference type="KEGG" id="uru:DSM104443_00025"/>
<protein>
    <submittedName>
        <fullName evidence="11">Type IV pilus biogenesis and competence protein PilQ</fullName>
    </submittedName>
</protein>
<comment type="similarity">
    <text evidence="7">Belongs to the bacterial secretin family.</text>
</comment>
<feature type="chain" id="PRO_5026750548" evidence="9">
    <location>
        <begin position="22"/>
        <end position="726"/>
    </location>
</feature>
<feature type="domain" description="Secretin/TonB short N-terminal" evidence="10">
    <location>
        <begin position="304"/>
        <end position="352"/>
    </location>
</feature>
<dbReference type="Gene3D" id="2.60.40.3470">
    <property type="match status" value="1"/>
</dbReference>
<keyword evidence="6" id="KW-0998">Cell outer membrane</keyword>
<organism evidence="11 12">
    <name type="scientific">Usitatibacter rugosus</name>
    <dbReference type="NCBI Taxonomy" id="2732067"/>
    <lineage>
        <taxon>Bacteria</taxon>
        <taxon>Pseudomonadati</taxon>
        <taxon>Pseudomonadota</taxon>
        <taxon>Betaproteobacteria</taxon>
        <taxon>Nitrosomonadales</taxon>
        <taxon>Usitatibacteraceae</taxon>
        <taxon>Usitatibacter</taxon>
    </lineage>
</organism>
<dbReference type="AlphaFoldDB" id="A0A6M4GNT9"/>
<dbReference type="Pfam" id="PF11741">
    <property type="entry name" value="AMIN"/>
    <property type="match status" value="2"/>
</dbReference>
<evidence type="ECO:0000256" key="5">
    <source>
        <dbReference type="ARBA" id="ARBA00023136"/>
    </source>
</evidence>
<comment type="subcellular location">
    <subcellularLocation>
        <location evidence="8">Cell outer membrane</location>
    </subcellularLocation>
    <subcellularLocation>
        <location evidence="1">Membrane</location>
    </subcellularLocation>
</comment>
<keyword evidence="12" id="KW-1185">Reference proteome</keyword>
<evidence type="ECO:0000256" key="1">
    <source>
        <dbReference type="ARBA" id="ARBA00004370"/>
    </source>
</evidence>
<gene>
    <name evidence="11" type="primary">pilQ</name>
    <name evidence="11" type="ORF">DSM104443_00025</name>
</gene>
<dbReference type="NCBIfam" id="TIGR02515">
    <property type="entry name" value="IV_pilus_PilQ"/>
    <property type="match status" value="1"/>
</dbReference>
<dbReference type="PRINTS" id="PR00811">
    <property type="entry name" value="BCTERIALGSPD"/>
</dbReference>
<dbReference type="Pfam" id="PF07660">
    <property type="entry name" value="STN"/>
    <property type="match status" value="1"/>
</dbReference>
<dbReference type="InterPro" id="IPR011662">
    <property type="entry name" value="Secretin/TonB_short_N"/>
</dbReference>
<dbReference type="InterPro" id="IPR005644">
    <property type="entry name" value="NolW-like"/>
</dbReference>
<dbReference type="Proteomes" id="UP000501534">
    <property type="component" value="Chromosome"/>
</dbReference>
<dbReference type="GO" id="GO:0009279">
    <property type="term" value="C:cell outer membrane"/>
    <property type="evidence" value="ECO:0007669"/>
    <property type="project" value="UniProtKB-SubCell"/>
</dbReference>
<keyword evidence="4" id="KW-0653">Protein transport</keyword>
<dbReference type="Gene3D" id="2.60.40.3500">
    <property type="match status" value="1"/>
</dbReference>
<dbReference type="GO" id="GO:0009306">
    <property type="term" value="P:protein secretion"/>
    <property type="evidence" value="ECO:0007669"/>
    <property type="project" value="InterPro"/>
</dbReference>
<dbReference type="Pfam" id="PF00263">
    <property type="entry name" value="Secretin"/>
    <property type="match status" value="1"/>
</dbReference>
<dbReference type="InterPro" id="IPR013355">
    <property type="entry name" value="Pilus_4_PilQ"/>
</dbReference>
<name>A0A6M4GNT9_9PROT</name>
<evidence type="ECO:0000256" key="7">
    <source>
        <dbReference type="RuleBase" id="RU004003"/>
    </source>
</evidence>
<evidence type="ECO:0000256" key="9">
    <source>
        <dbReference type="SAM" id="SignalP"/>
    </source>
</evidence>
<feature type="signal peptide" evidence="9">
    <location>
        <begin position="1"/>
        <end position="21"/>
    </location>
</feature>
<dbReference type="InterPro" id="IPR051808">
    <property type="entry name" value="Type_IV_pilus_biogenesis"/>
</dbReference>
<dbReference type="SMART" id="SM00965">
    <property type="entry name" value="STN"/>
    <property type="match status" value="1"/>
</dbReference>
<evidence type="ECO:0000313" key="12">
    <source>
        <dbReference type="Proteomes" id="UP000501534"/>
    </source>
</evidence>
<evidence type="ECO:0000259" key="10">
    <source>
        <dbReference type="SMART" id="SM00965"/>
    </source>
</evidence>
<dbReference type="Gene3D" id="3.30.1370.130">
    <property type="match status" value="1"/>
</dbReference>
<dbReference type="Pfam" id="PF03958">
    <property type="entry name" value="Secretin_N"/>
    <property type="match status" value="1"/>
</dbReference>
<dbReference type="EMBL" id="CP053069">
    <property type="protein sequence ID" value="QJR08990.1"/>
    <property type="molecule type" value="Genomic_DNA"/>
</dbReference>
<proteinExistence type="inferred from homology"/>
<dbReference type="PANTHER" id="PTHR30604:SF1">
    <property type="entry name" value="DNA UTILIZATION PROTEIN HOFQ"/>
    <property type="match status" value="1"/>
</dbReference>
<evidence type="ECO:0000256" key="2">
    <source>
        <dbReference type="ARBA" id="ARBA00022448"/>
    </source>
</evidence>